<sequence length="397" mass="43923">MAKKEQSTKFKKAPQAPRRFKSAYMFFSTEKHKTIRQEHCEKLQTTDVAKMVSQAWKDLPPDEREEWEEMARRDKARYEVEKTMYTGPWKVPATKARSQKDPNAPKRPMSAFLSYSNSKRAAVKAQNPEIGNAEVSRILAKMWKEAPEEERKIHIDKEFELRQQYKSAIAIWRQNADDELKAVRKKREDIALQRLDSPEHQEPQLHDSAAASPVAAAVDSSENANPQPQYMASNNHHHHHHAEQEDGDTGGPKSPGAAPGYHPPYAMGYGQEDSNGMVPVPMAPPYGGYRGTGVEPGRVPYGMMMPANAYSGEAYAASAEYGAHPNGFEQHGYDPHMVGFYGGYYPPPQMAVGPDPGGMGWGGPHAYYSPGRGAVYNPAAGASPPPPQGFMYGGGHG</sequence>
<accession>A0A9N8HX41</accession>
<evidence type="ECO:0000313" key="6">
    <source>
        <dbReference type="Proteomes" id="UP001153069"/>
    </source>
</evidence>
<dbReference type="EMBL" id="CAICTM010002905">
    <property type="protein sequence ID" value="CAB9530513.1"/>
    <property type="molecule type" value="Genomic_DNA"/>
</dbReference>
<dbReference type="InterPro" id="IPR050342">
    <property type="entry name" value="HMGB"/>
</dbReference>
<dbReference type="SUPFAM" id="SSF47095">
    <property type="entry name" value="HMG-box"/>
    <property type="match status" value="2"/>
</dbReference>
<dbReference type="Pfam" id="PF00505">
    <property type="entry name" value="HMG_box"/>
    <property type="match status" value="2"/>
</dbReference>
<feature type="region of interest" description="Disordered" evidence="3">
    <location>
        <begin position="193"/>
        <end position="270"/>
    </location>
</feature>
<evidence type="ECO:0000256" key="2">
    <source>
        <dbReference type="PROSITE-ProRule" id="PRU00267"/>
    </source>
</evidence>
<feature type="domain" description="HMG box" evidence="4">
    <location>
        <begin position="17"/>
        <end position="86"/>
    </location>
</feature>
<feature type="compositionally biased region" description="Low complexity" evidence="3">
    <location>
        <begin position="207"/>
        <end position="221"/>
    </location>
</feature>
<keyword evidence="2" id="KW-0539">Nucleus</keyword>
<dbReference type="PROSITE" id="PS50118">
    <property type="entry name" value="HMG_BOX_2"/>
    <property type="match status" value="2"/>
</dbReference>
<feature type="compositionally biased region" description="Polar residues" evidence="3">
    <location>
        <begin position="222"/>
        <end position="234"/>
    </location>
</feature>
<dbReference type="OrthoDB" id="42782at2759"/>
<keyword evidence="6" id="KW-1185">Reference proteome</keyword>
<comment type="caution">
    <text evidence="5">The sequence shown here is derived from an EMBL/GenBank/DDBJ whole genome shotgun (WGS) entry which is preliminary data.</text>
</comment>
<feature type="compositionally biased region" description="Basic and acidic residues" evidence="3">
    <location>
        <begin position="193"/>
        <end position="205"/>
    </location>
</feature>
<dbReference type="GO" id="GO:0003677">
    <property type="term" value="F:DNA binding"/>
    <property type="evidence" value="ECO:0007669"/>
    <property type="project" value="UniProtKB-UniRule"/>
</dbReference>
<evidence type="ECO:0000256" key="3">
    <source>
        <dbReference type="SAM" id="MobiDB-lite"/>
    </source>
</evidence>
<feature type="DNA-binding region" description="HMG box" evidence="2">
    <location>
        <begin position="105"/>
        <end position="173"/>
    </location>
</feature>
<name>A0A9N8HX41_9STRA</name>
<dbReference type="PANTHER" id="PTHR48112:SF22">
    <property type="entry name" value="MITOCHONDRIAL TRANSCRIPTION FACTOR A, ISOFORM B"/>
    <property type="match status" value="1"/>
</dbReference>
<evidence type="ECO:0000313" key="5">
    <source>
        <dbReference type="EMBL" id="CAB9530513.1"/>
    </source>
</evidence>
<dbReference type="InterPro" id="IPR009071">
    <property type="entry name" value="HMG_box_dom"/>
</dbReference>
<dbReference type="InterPro" id="IPR036910">
    <property type="entry name" value="HMG_box_dom_sf"/>
</dbReference>
<organism evidence="5 6">
    <name type="scientific">Seminavis robusta</name>
    <dbReference type="NCBI Taxonomy" id="568900"/>
    <lineage>
        <taxon>Eukaryota</taxon>
        <taxon>Sar</taxon>
        <taxon>Stramenopiles</taxon>
        <taxon>Ochrophyta</taxon>
        <taxon>Bacillariophyta</taxon>
        <taxon>Bacillariophyceae</taxon>
        <taxon>Bacillariophycidae</taxon>
        <taxon>Naviculales</taxon>
        <taxon>Naviculaceae</taxon>
        <taxon>Seminavis</taxon>
    </lineage>
</organism>
<proteinExistence type="predicted"/>
<dbReference type="GO" id="GO:0005634">
    <property type="term" value="C:nucleus"/>
    <property type="evidence" value="ECO:0007669"/>
    <property type="project" value="UniProtKB-UniRule"/>
</dbReference>
<evidence type="ECO:0000259" key="4">
    <source>
        <dbReference type="PROSITE" id="PS50118"/>
    </source>
</evidence>
<keyword evidence="1 2" id="KW-0238">DNA-binding</keyword>
<dbReference type="Gene3D" id="1.10.30.10">
    <property type="entry name" value="High mobility group box domain"/>
    <property type="match status" value="2"/>
</dbReference>
<protein>
    <submittedName>
        <fullName evidence="5">Nuclear autoantigen Sp-100</fullName>
    </submittedName>
</protein>
<reference evidence="5" key="1">
    <citation type="submission" date="2020-06" db="EMBL/GenBank/DDBJ databases">
        <authorList>
            <consortium name="Plant Systems Biology data submission"/>
        </authorList>
    </citation>
    <scope>NUCLEOTIDE SEQUENCE</scope>
    <source>
        <strain evidence="5">D6</strain>
    </source>
</reference>
<dbReference type="PRINTS" id="PR00886">
    <property type="entry name" value="HIGHMOBLTY12"/>
</dbReference>
<dbReference type="PANTHER" id="PTHR48112">
    <property type="entry name" value="HIGH MOBILITY GROUP PROTEIN DSP1"/>
    <property type="match status" value="1"/>
</dbReference>
<feature type="compositionally biased region" description="Low complexity" evidence="3">
    <location>
        <begin position="255"/>
        <end position="270"/>
    </location>
</feature>
<feature type="DNA-binding region" description="HMG box" evidence="2">
    <location>
        <begin position="17"/>
        <end position="86"/>
    </location>
</feature>
<dbReference type="AlphaFoldDB" id="A0A9N8HX41"/>
<dbReference type="Proteomes" id="UP001153069">
    <property type="component" value="Unassembled WGS sequence"/>
</dbReference>
<dbReference type="SMART" id="SM00398">
    <property type="entry name" value="HMG"/>
    <property type="match status" value="2"/>
</dbReference>
<feature type="domain" description="HMG box" evidence="4">
    <location>
        <begin position="105"/>
        <end position="173"/>
    </location>
</feature>
<gene>
    <name evidence="5" type="ORF">SEMRO_2907_G340020.1</name>
</gene>
<evidence type="ECO:0000256" key="1">
    <source>
        <dbReference type="ARBA" id="ARBA00023125"/>
    </source>
</evidence>